<reference evidence="2" key="1">
    <citation type="submission" date="2022-05" db="EMBL/GenBank/DDBJ databases">
        <title>Genomic analysis of Brachybacterium sp. CBA3104.</title>
        <authorList>
            <person name="Roh S.W."/>
            <person name="Kim Y.B."/>
            <person name="Kim Y."/>
        </authorList>
    </citation>
    <scope>NUCLEOTIDE SEQUENCE</scope>
    <source>
        <strain evidence="2">CBA3104</strain>
    </source>
</reference>
<evidence type="ECO:0000313" key="3">
    <source>
        <dbReference type="Proteomes" id="UP001055868"/>
    </source>
</evidence>
<protein>
    <submittedName>
        <fullName evidence="2">Uncharacterized protein</fullName>
    </submittedName>
</protein>
<keyword evidence="3" id="KW-1185">Reference proteome</keyword>
<dbReference type="Proteomes" id="UP001055868">
    <property type="component" value="Chromosome"/>
</dbReference>
<dbReference type="RefSeq" id="WP_249480369.1">
    <property type="nucleotide sequence ID" value="NZ_CP097218.1"/>
</dbReference>
<gene>
    <name evidence="2" type="ORF">M4486_06700</name>
</gene>
<evidence type="ECO:0000313" key="2">
    <source>
        <dbReference type="EMBL" id="UQN30980.1"/>
    </source>
</evidence>
<proteinExistence type="predicted"/>
<feature type="compositionally biased region" description="Low complexity" evidence="1">
    <location>
        <begin position="8"/>
        <end position="21"/>
    </location>
</feature>
<name>A0ABY4NC02_9MICO</name>
<feature type="compositionally biased region" description="Low complexity" evidence="1">
    <location>
        <begin position="29"/>
        <end position="39"/>
    </location>
</feature>
<accession>A0ABY4NC02</accession>
<evidence type="ECO:0000256" key="1">
    <source>
        <dbReference type="SAM" id="MobiDB-lite"/>
    </source>
</evidence>
<organism evidence="2 3">
    <name type="scientific">Brachybacterium kimchii</name>
    <dbReference type="NCBI Taxonomy" id="2942909"/>
    <lineage>
        <taxon>Bacteria</taxon>
        <taxon>Bacillati</taxon>
        <taxon>Actinomycetota</taxon>
        <taxon>Actinomycetes</taxon>
        <taxon>Micrococcales</taxon>
        <taxon>Dermabacteraceae</taxon>
        <taxon>Brachybacterium</taxon>
    </lineage>
</organism>
<dbReference type="EMBL" id="CP097218">
    <property type="protein sequence ID" value="UQN30980.1"/>
    <property type="molecule type" value="Genomic_DNA"/>
</dbReference>
<sequence>MPPPQSPSPAAASSTPSASPGPAGPAAPSPAISAQESPSLPWADAPCAAWSQQAAELAVPLEQEVARWPATLSHYDDVRTGALVPVGKGRLVPFYLAEHASDRALLVGCAVGARLRSDHVIALWSAHWVHTGAAFPDPIDLMTLSHRSVIPGVRVHHSGVVLSDIEQIAGTPVTTPAKTGADLLRSDGEAALAGVEVLVRTGLCTGEQIGERLAAARGGSGSRIARRLLEQIVRRCESAPAGAEDADTRERAVLRVREVELWARRGYGAQASTIPLPSTTLPSAVTR</sequence>
<feature type="region of interest" description="Disordered" evidence="1">
    <location>
        <begin position="1"/>
        <end position="40"/>
    </location>
</feature>